<feature type="compositionally biased region" description="Polar residues" evidence="23">
    <location>
        <begin position="65"/>
        <end position="77"/>
    </location>
</feature>
<comment type="function">
    <text evidence="1">The aspartyl protease (PR) mediates the proteolytic cleavages of the Gag and Gag-Pol polyproteins after assembly of the VLP.</text>
</comment>
<evidence type="ECO:0000256" key="7">
    <source>
        <dbReference type="ARBA" id="ARBA00022722"/>
    </source>
</evidence>
<evidence type="ECO:0000256" key="19">
    <source>
        <dbReference type="ARBA" id="ARBA00023172"/>
    </source>
</evidence>
<evidence type="ECO:0000259" key="25">
    <source>
        <dbReference type="PROSITE" id="PS50994"/>
    </source>
</evidence>
<dbReference type="InterPro" id="IPR036875">
    <property type="entry name" value="Znf_CCHC_sf"/>
</dbReference>
<dbReference type="InterPro" id="IPR054722">
    <property type="entry name" value="PolX-like_BBD"/>
</dbReference>
<evidence type="ECO:0000256" key="1">
    <source>
        <dbReference type="ARBA" id="ARBA00002180"/>
    </source>
</evidence>
<dbReference type="InterPro" id="IPR039537">
    <property type="entry name" value="Retrotran_Ty1/copia-like"/>
</dbReference>
<evidence type="ECO:0000256" key="18">
    <source>
        <dbReference type="ARBA" id="ARBA00023113"/>
    </source>
</evidence>
<evidence type="ECO:0000256" key="11">
    <source>
        <dbReference type="ARBA" id="ARBA00022801"/>
    </source>
</evidence>
<evidence type="ECO:0008006" key="28">
    <source>
        <dbReference type="Google" id="ProtNLM"/>
    </source>
</evidence>
<keyword evidence="5" id="KW-0645">Protease</keyword>
<evidence type="ECO:0000256" key="5">
    <source>
        <dbReference type="ARBA" id="ARBA00022670"/>
    </source>
</evidence>
<keyword evidence="10" id="KW-0255">Endonuclease</keyword>
<evidence type="ECO:0000256" key="21">
    <source>
        <dbReference type="ARBA" id="ARBA00049244"/>
    </source>
</evidence>
<evidence type="ECO:0000256" key="16">
    <source>
        <dbReference type="ARBA" id="ARBA00022918"/>
    </source>
</evidence>
<keyword evidence="18" id="KW-0917">Virion maturation</keyword>
<evidence type="ECO:0000256" key="3">
    <source>
        <dbReference type="ARBA" id="ARBA00022612"/>
    </source>
</evidence>
<keyword evidence="16" id="KW-0695">RNA-directed DNA polymerase</keyword>
<keyword evidence="4" id="KW-0507">mRNA processing</keyword>
<gene>
    <name evidence="26" type="ORF">PtA15_12A353</name>
</gene>
<evidence type="ECO:0000256" key="6">
    <source>
        <dbReference type="ARBA" id="ARBA00022695"/>
    </source>
</evidence>
<feature type="domain" description="CCHC-type" evidence="24">
    <location>
        <begin position="386"/>
        <end position="400"/>
    </location>
</feature>
<keyword evidence="6" id="KW-0548">Nucleotidyltransferase</keyword>
<evidence type="ECO:0000256" key="23">
    <source>
        <dbReference type="SAM" id="MobiDB-lite"/>
    </source>
</evidence>
<comment type="catalytic activity">
    <reaction evidence="20">
        <text>DNA(n) + a 2'-deoxyribonucleoside 5'-triphosphate = DNA(n+1) + diphosphate</text>
        <dbReference type="Rhea" id="RHEA:22508"/>
        <dbReference type="Rhea" id="RHEA-COMP:17339"/>
        <dbReference type="Rhea" id="RHEA-COMP:17340"/>
        <dbReference type="ChEBI" id="CHEBI:33019"/>
        <dbReference type="ChEBI" id="CHEBI:61560"/>
        <dbReference type="ChEBI" id="CHEBI:173112"/>
        <dbReference type="EC" id="2.7.7.49"/>
    </reaction>
</comment>
<evidence type="ECO:0000256" key="10">
    <source>
        <dbReference type="ARBA" id="ARBA00022759"/>
    </source>
</evidence>
<reference evidence="26" key="1">
    <citation type="submission" date="2022-10" db="EMBL/GenBank/DDBJ databases">
        <title>Puccinia triticina Genome sequencing and assembly.</title>
        <authorList>
            <person name="Li C."/>
        </authorList>
    </citation>
    <scope>NUCLEOTIDE SEQUENCE</scope>
    <source>
        <strain evidence="26">Pt15</strain>
    </source>
</reference>
<keyword evidence="7" id="KW-0540">Nuclease</keyword>
<dbReference type="SUPFAM" id="SSF53098">
    <property type="entry name" value="Ribonuclease H-like"/>
    <property type="match status" value="1"/>
</dbReference>
<dbReference type="PANTHER" id="PTHR42648">
    <property type="entry name" value="TRANSPOSASE, PUTATIVE-RELATED"/>
    <property type="match status" value="1"/>
</dbReference>
<dbReference type="Pfam" id="PF22936">
    <property type="entry name" value="Pol_BBD"/>
    <property type="match status" value="1"/>
</dbReference>
<keyword evidence="17" id="KW-0239">DNA-directed DNA polymerase</keyword>
<comment type="catalytic activity">
    <reaction evidence="21">
        <text>DNA(n) + a 2'-deoxyribonucleoside 5'-triphosphate = DNA(n+1) + diphosphate</text>
        <dbReference type="Rhea" id="RHEA:22508"/>
        <dbReference type="Rhea" id="RHEA-COMP:17339"/>
        <dbReference type="Rhea" id="RHEA-COMP:17340"/>
        <dbReference type="ChEBI" id="CHEBI:33019"/>
        <dbReference type="ChEBI" id="CHEBI:61560"/>
        <dbReference type="ChEBI" id="CHEBI:173112"/>
        <dbReference type="EC" id="2.7.7.7"/>
    </reaction>
</comment>
<name>A0ABY7CYG5_9BASI</name>
<feature type="domain" description="Integrase catalytic" evidence="25">
    <location>
        <begin position="497"/>
        <end position="666"/>
    </location>
</feature>
<dbReference type="InterPro" id="IPR057670">
    <property type="entry name" value="SH3_retrovirus"/>
</dbReference>
<keyword evidence="17" id="KW-0808">Transferase</keyword>
<dbReference type="RefSeq" id="XP_053025919.1">
    <property type="nucleotide sequence ID" value="XM_053161953.1"/>
</dbReference>
<keyword evidence="13" id="KW-0460">Magnesium</keyword>
<evidence type="ECO:0000256" key="9">
    <source>
        <dbReference type="ARBA" id="ARBA00022741"/>
    </source>
</evidence>
<evidence type="ECO:0000256" key="13">
    <source>
        <dbReference type="ARBA" id="ARBA00022842"/>
    </source>
</evidence>
<keyword evidence="3" id="KW-1188">Viral release from host cell</keyword>
<keyword evidence="19" id="KW-0233">DNA recombination</keyword>
<dbReference type="Proteomes" id="UP001164743">
    <property type="component" value="Chromosome 12A"/>
</dbReference>
<feature type="region of interest" description="Disordered" evidence="23">
    <location>
        <begin position="1"/>
        <end position="24"/>
    </location>
</feature>
<dbReference type="InterPro" id="IPR012337">
    <property type="entry name" value="RNaseH-like_sf"/>
</dbReference>
<evidence type="ECO:0000259" key="24">
    <source>
        <dbReference type="PROSITE" id="PS50158"/>
    </source>
</evidence>
<dbReference type="Pfam" id="PF25597">
    <property type="entry name" value="SH3_retrovirus"/>
    <property type="match status" value="1"/>
</dbReference>
<evidence type="ECO:0000256" key="12">
    <source>
        <dbReference type="ARBA" id="ARBA00022840"/>
    </source>
</evidence>
<feature type="compositionally biased region" description="Polar residues" evidence="23">
    <location>
        <begin position="402"/>
        <end position="419"/>
    </location>
</feature>
<feature type="region of interest" description="Disordered" evidence="23">
    <location>
        <begin position="53"/>
        <end position="84"/>
    </location>
</feature>
<dbReference type="SUPFAM" id="SSF57756">
    <property type="entry name" value="Retrovirus zinc finger-like domains"/>
    <property type="match status" value="1"/>
</dbReference>
<accession>A0ABY7CYG5</accession>
<evidence type="ECO:0000256" key="2">
    <source>
        <dbReference type="ARBA" id="ARBA00022578"/>
    </source>
</evidence>
<keyword evidence="8" id="KW-0479">Metal-binding</keyword>
<keyword evidence="12" id="KW-0067">ATP-binding</keyword>
<keyword evidence="15" id="KW-0229">DNA integration</keyword>
<dbReference type="EMBL" id="CP110432">
    <property type="protein sequence ID" value="WAQ90364.1"/>
    <property type="molecule type" value="Genomic_DNA"/>
</dbReference>
<dbReference type="PROSITE" id="PS50994">
    <property type="entry name" value="INTEGRASE"/>
    <property type="match status" value="1"/>
</dbReference>
<evidence type="ECO:0000256" key="17">
    <source>
        <dbReference type="ARBA" id="ARBA00022932"/>
    </source>
</evidence>
<dbReference type="GeneID" id="77802848"/>
<keyword evidence="27" id="KW-1185">Reference proteome</keyword>
<dbReference type="PANTHER" id="PTHR42648:SF11">
    <property type="entry name" value="TRANSPOSON TY4-P GAG-POL POLYPROTEIN"/>
    <property type="match status" value="1"/>
</dbReference>
<dbReference type="InterPro" id="IPR001584">
    <property type="entry name" value="Integrase_cat-core"/>
</dbReference>
<sequence>MSDNKPPSRRNIPGAVNRLGALPGKACTFSEDLPEETTFQPRLTDRMIGSSATNWRRTEGPPHVQNLSPQPLNQTEPTTPPQMPSQADIASLIAEMRLQREEERARHHEVMNRRADQDARIRQRSLLNEATKLSAIASAAVKKIHPDCILKIDGSNITEWEAALAVVAFERFQYQHFYTPTEGYVADPHHEQIAREIIHSSVHCDLAYDLLDLNNSAEVVQHLTSKFRVINRAKQLQAWETLKKINLTDYSSLAKAIAAFDRCAKTFIEQRVEFTWDTVMGFIMQSNLNTNLCPVLDCKVDLFMETHESENPISNDILRFWDAARSEQRLAEETGRAESSALKVSLASQTDSSFSGPVSGSVSGNVSGSIEDSKITAMAVQKPPDCYICKQVGHIAPHCPTSRKNTQAQPAFPTSNHPNQKFDKILLPDPLEYRTPGPEEEEVKYTFENEDLSAEPTGHRFNLREMTVDRNGQEVIWDTGASDNVTGDRYALFDFTLLEQPIAVKVATDLACDFITGTGTLRFAGMNKMTIAVKKVYYYERARSTLLSIAAFKKSNAQFKTDSKLKILQSDNGGEFDSKVLGDFLSKKGVVAERSLPYHHFQNGAAECYNRTVSDMGQSILYDSELGQKTPYECFFGDKPQLDRTRVFGSRAYVLVAPEKRKKLDGRAVEGLAVGHLAESKGWTFWLPATKKLVSSAWAEFGRNALPSTAVVETSGDLKKAEMLPLITKPAAESRHLELGDFTEERRVELQEEAVDAVLKDCHDESNEIPSSFKEAM</sequence>
<evidence type="ECO:0000256" key="22">
    <source>
        <dbReference type="PROSITE-ProRule" id="PRU00047"/>
    </source>
</evidence>
<keyword evidence="22" id="KW-0863">Zinc-finger</keyword>
<feature type="region of interest" description="Disordered" evidence="23">
    <location>
        <begin position="402"/>
        <end position="421"/>
    </location>
</feature>
<dbReference type="InterPro" id="IPR001878">
    <property type="entry name" value="Znf_CCHC"/>
</dbReference>
<evidence type="ECO:0000256" key="8">
    <source>
        <dbReference type="ARBA" id="ARBA00022723"/>
    </source>
</evidence>
<keyword evidence="2" id="KW-0815">Transposition</keyword>
<evidence type="ECO:0000256" key="15">
    <source>
        <dbReference type="ARBA" id="ARBA00022908"/>
    </source>
</evidence>
<dbReference type="InterPro" id="IPR036397">
    <property type="entry name" value="RNaseH_sf"/>
</dbReference>
<keyword evidence="22" id="KW-0862">Zinc</keyword>
<evidence type="ECO:0000256" key="20">
    <source>
        <dbReference type="ARBA" id="ARBA00048173"/>
    </source>
</evidence>
<keyword evidence="11" id="KW-0378">Hydrolase</keyword>
<dbReference type="Gene3D" id="3.30.420.10">
    <property type="entry name" value="Ribonuclease H-like superfamily/Ribonuclease H"/>
    <property type="match status" value="1"/>
</dbReference>
<evidence type="ECO:0000313" key="27">
    <source>
        <dbReference type="Proteomes" id="UP001164743"/>
    </source>
</evidence>
<dbReference type="SMART" id="SM00343">
    <property type="entry name" value="ZnF_C2HC"/>
    <property type="match status" value="1"/>
</dbReference>
<protein>
    <recommendedName>
        <fullName evidence="28">CCHC-type domain-containing protein</fullName>
    </recommendedName>
</protein>
<keyword evidence="9" id="KW-0547">Nucleotide-binding</keyword>
<dbReference type="PROSITE" id="PS50158">
    <property type="entry name" value="ZF_CCHC"/>
    <property type="match status" value="1"/>
</dbReference>
<evidence type="ECO:0000313" key="26">
    <source>
        <dbReference type="EMBL" id="WAQ90364.1"/>
    </source>
</evidence>
<proteinExistence type="predicted"/>
<evidence type="ECO:0000256" key="14">
    <source>
        <dbReference type="ARBA" id="ARBA00022884"/>
    </source>
</evidence>
<keyword evidence="14" id="KW-0694">RNA-binding</keyword>
<evidence type="ECO:0000256" key="4">
    <source>
        <dbReference type="ARBA" id="ARBA00022664"/>
    </source>
</evidence>
<organism evidence="26 27">
    <name type="scientific">Puccinia triticina</name>
    <dbReference type="NCBI Taxonomy" id="208348"/>
    <lineage>
        <taxon>Eukaryota</taxon>
        <taxon>Fungi</taxon>
        <taxon>Dikarya</taxon>
        <taxon>Basidiomycota</taxon>
        <taxon>Pucciniomycotina</taxon>
        <taxon>Pucciniomycetes</taxon>
        <taxon>Pucciniales</taxon>
        <taxon>Pucciniaceae</taxon>
        <taxon>Puccinia</taxon>
    </lineage>
</organism>